<gene>
    <name evidence="2" type="ORF">ACFO4E_00250</name>
</gene>
<proteinExistence type="predicted"/>
<organism evidence="2 3">
    <name type="scientific">Nocardiopsis mangrovi</name>
    <dbReference type="NCBI Taxonomy" id="1179818"/>
    <lineage>
        <taxon>Bacteria</taxon>
        <taxon>Bacillati</taxon>
        <taxon>Actinomycetota</taxon>
        <taxon>Actinomycetes</taxon>
        <taxon>Streptosporangiales</taxon>
        <taxon>Nocardiopsidaceae</taxon>
        <taxon>Nocardiopsis</taxon>
    </lineage>
</organism>
<dbReference type="EMBL" id="JBHSFQ010000001">
    <property type="protein sequence ID" value="MFC4560277.1"/>
    <property type="molecule type" value="Genomic_DNA"/>
</dbReference>
<dbReference type="RefSeq" id="WP_378570298.1">
    <property type="nucleotide sequence ID" value="NZ_JBHSFQ010000001.1"/>
</dbReference>
<accession>A0ABV9DPB2</accession>
<evidence type="ECO:0000313" key="2">
    <source>
        <dbReference type="EMBL" id="MFC4560277.1"/>
    </source>
</evidence>
<feature type="compositionally biased region" description="Low complexity" evidence="1">
    <location>
        <begin position="391"/>
        <end position="410"/>
    </location>
</feature>
<comment type="caution">
    <text evidence="2">The sequence shown here is derived from an EMBL/GenBank/DDBJ whole genome shotgun (WGS) entry which is preliminary data.</text>
</comment>
<dbReference type="Proteomes" id="UP001595923">
    <property type="component" value="Unassembled WGS sequence"/>
</dbReference>
<name>A0ABV9DPB2_9ACTN</name>
<keyword evidence="3" id="KW-1185">Reference proteome</keyword>
<reference evidence="3" key="1">
    <citation type="journal article" date="2019" name="Int. J. Syst. Evol. Microbiol.">
        <title>The Global Catalogue of Microorganisms (GCM) 10K type strain sequencing project: providing services to taxonomists for standard genome sequencing and annotation.</title>
        <authorList>
            <consortium name="The Broad Institute Genomics Platform"/>
            <consortium name="The Broad Institute Genome Sequencing Center for Infectious Disease"/>
            <person name="Wu L."/>
            <person name="Ma J."/>
        </authorList>
    </citation>
    <scope>NUCLEOTIDE SEQUENCE [LARGE SCALE GENOMIC DNA]</scope>
    <source>
        <strain evidence="3">XZYJ18</strain>
    </source>
</reference>
<feature type="region of interest" description="Disordered" evidence="1">
    <location>
        <begin position="379"/>
        <end position="410"/>
    </location>
</feature>
<evidence type="ECO:0000313" key="3">
    <source>
        <dbReference type="Proteomes" id="UP001595923"/>
    </source>
</evidence>
<evidence type="ECO:0000256" key="1">
    <source>
        <dbReference type="SAM" id="MobiDB-lite"/>
    </source>
</evidence>
<protein>
    <recommendedName>
        <fullName evidence="4">Lipoprotein</fullName>
    </recommendedName>
</protein>
<evidence type="ECO:0008006" key="4">
    <source>
        <dbReference type="Google" id="ProtNLM"/>
    </source>
</evidence>
<sequence>MMSPDQPSRRRPSTPVRFAAATAVFALGAAGCSIDLSSWRPGGGGEEPAPSPTPVEAGPLLDAALESLAAAPAITVQGQIAEAEDQAVKETALTVTDAGAAYGTVQQSENEAEVLQADGSLFVNAPDEYWLDQDVANPDTDQYAGAWVRVSGAQLGINPGSVLTPATLAEILRGLAPESGDATLENLDGTSAYRVDLGGGEQNRVWIGEDSGELMRMEIEQLAPEDADSGPRTRLNFAAPEAADIETVYDDILAAAEDGLGSSRDARLPVNWEGQLALECADGGACTVTGQAVDESGGSGDTTVLVRMDAELTNDELGAQECSDSASLAAGETAELTCEVDFELEASTEPQEYEIAGDALLSTRGLSSDARDELIATVGDQREATLSPEEGAGSAEPSADPSAEPSASGN</sequence>